<feature type="signal peptide" evidence="2">
    <location>
        <begin position="1"/>
        <end position="20"/>
    </location>
</feature>
<organism evidence="3 4">
    <name type="scientific">Ophiobolus disseminans</name>
    <dbReference type="NCBI Taxonomy" id="1469910"/>
    <lineage>
        <taxon>Eukaryota</taxon>
        <taxon>Fungi</taxon>
        <taxon>Dikarya</taxon>
        <taxon>Ascomycota</taxon>
        <taxon>Pezizomycotina</taxon>
        <taxon>Dothideomycetes</taxon>
        <taxon>Pleosporomycetidae</taxon>
        <taxon>Pleosporales</taxon>
        <taxon>Pleosporineae</taxon>
        <taxon>Phaeosphaeriaceae</taxon>
        <taxon>Ophiobolus</taxon>
    </lineage>
</organism>
<dbReference type="Proteomes" id="UP000799424">
    <property type="component" value="Unassembled WGS sequence"/>
</dbReference>
<evidence type="ECO:0000256" key="1">
    <source>
        <dbReference type="SAM" id="MobiDB-lite"/>
    </source>
</evidence>
<feature type="region of interest" description="Disordered" evidence="1">
    <location>
        <begin position="286"/>
        <end position="332"/>
    </location>
</feature>
<protein>
    <submittedName>
        <fullName evidence="3">Uncharacterized protein</fullName>
    </submittedName>
</protein>
<keyword evidence="4" id="KW-1185">Reference proteome</keyword>
<feature type="compositionally biased region" description="Acidic residues" evidence="1">
    <location>
        <begin position="92"/>
        <end position="148"/>
    </location>
</feature>
<feature type="compositionally biased region" description="Basic and acidic residues" evidence="1">
    <location>
        <begin position="201"/>
        <end position="214"/>
    </location>
</feature>
<feature type="chain" id="PRO_5025489320" evidence="2">
    <location>
        <begin position="21"/>
        <end position="462"/>
    </location>
</feature>
<dbReference type="AlphaFoldDB" id="A0A6A7AFJ5"/>
<feature type="compositionally biased region" description="Acidic residues" evidence="1">
    <location>
        <begin position="223"/>
        <end position="234"/>
    </location>
</feature>
<sequence length="462" mass="49908">MSRLSAASVLLLLSLPCGFAIPFVSTDLPAFHVLHAAPPAADAVTTGEVAVQTDTIVPLVQPPHVSTVTGGVLTEGATVNSLSDPVPIEQGIGDDSDLEALDEDEDEEELVGVDDEDEDEDEDEEEELVGVDEEEGDEEEPVGVDDDSTTPSALEEGDEEEEEEEEKGGDEEDEGDEELEEGDDEEDEVEEGVSEEGVAEEGDKSEVEVKEGASKEGSSSEGVPEEEDIEEEAYDTPSLNFLSIVDAFTNFITNLFEKYTTEAASALLPISTDPETFVQAAEGQAANITSTDTTDPPDLDTDDTPSPSPSPSPSTQNIDTEDPASPSPNPIRNSTTFLFPILNITILSTLADGRGIRRPISKRTPSPRFDRHVVHDFIVKWHTVGTTLADTGPALVKGLTAIFEDPSNAPIPSDAQFQGKWAEKVRRFFIEFHMFAQVLEDNAVPQQDKTDIFELLFDESPE</sequence>
<proteinExistence type="predicted"/>
<keyword evidence="2" id="KW-0732">Signal</keyword>
<dbReference type="EMBL" id="MU006218">
    <property type="protein sequence ID" value="KAF2831447.1"/>
    <property type="molecule type" value="Genomic_DNA"/>
</dbReference>
<feature type="region of interest" description="Disordered" evidence="1">
    <location>
        <begin position="81"/>
        <end position="234"/>
    </location>
</feature>
<accession>A0A6A7AFJ5</accession>
<reference evidence="3" key="1">
    <citation type="journal article" date="2020" name="Stud. Mycol.">
        <title>101 Dothideomycetes genomes: a test case for predicting lifestyles and emergence of pathogens.</title>
        <authorList>
            <person name="Haridas S."/>
            <person name="Albert R."/>
            <person name="Binder M."/>
            <person name="Bloem J."/>
            <person name="Labutti K."/>
            <person name="Salamov A."/>
            <person name="Andreopoulos B."/>
            <person name="Baker S."/>
            <person name="Barry K."/>
            <person name="Bills G."/>
            <person name="Bluhm B."/>
            <person name="Cannon C."/>
            <person name="Castanera R."/>
            <person name="Culley D."/>
            <person name="Daum C."/>
            <person name="Ezra D."/>
            <person name="Gonzalez J."/>
            <person name="Henrissat B."/>
            <person name="Kuo A."/>
            <person name="Liang C."/>
            <person name="Lipzen A."/>
            <person name="Lutzoni F."/>
            <person name="Magnuson J."/>
            <person name="Mondo S."/>
            <person name="Nolan M."/>
            <person name="Ohm R."/>
            <person name="Pangilinan J."/>
            <person name="Park H.-J."/>
            <person name="Ramirez L."/>
            <person name="Alfaro M."/>
            <person name="Sun H."/>
            <person name="Tritt A."/>
            <person name="Yoshinaga Y."/>
            <person name="Zwiers L.-H."/>
            <person name="Turgeon B."/>
            <person name="Goodwin S."/>
            <person name="Spatafora J."/>
            <person name="Crous P."/>
            <person name="Grigoriev I."/>
        </authorList>
    </citation>
    <scope>NUCLEOTIDE SEQUENCE</scope>
    <source>
        <strain evidence="3">CBS 113818</strain>
    </source>
</reference>
<evidence type="ECO:0000313" key="3">
    <source>
        <dbReference type="EMBL" id="KAF2831447.1"/>
    </source>
</evidence>
<evidence type="ECO:0000313" key="4">
    <source>
        <dbReference type="Proteomes" id="UP000799424"/>
    </source>
</evidence>
<name>A0A6A7AFJ5_9PLEO</name>
<feature type="compositionally biased region" description="Acidic residues" evidence="1">
    <location>
        <begin position="155"/>
        <end position="200"/>
    </location>
</feature>
<gene>
    <name evidence="3" type="ORF">CC86DRAFT_463335</name>
</gene>
<evidence type="ECO:0000256" key="2">
    <source>
        <dbReference type="SAM" id="SignalP"/>
    </source>
</evidence>